<name>A0ABQ5FAM3_9ASTR</name>
<evidence type="ECO:0000256" key="1">
    <source>
        <dbReference type="SAM" id="MobiDB-lite"/>
    </source>
</evidence>
<accession>A0ABQ5FAM3</accession>
<gene>
    <name evidence="2" type="ORF">Tco_1003461</name>
</gene>
<reference evidence="2" key="1">
    <citation type="journal article" date="2022" name="Int. J. Mol. Sci.">
        <title>Draft Genome of Tanacetum Coccineum: Genomic Comparison of Closely Related Tanacetum-Family Plants.</title>
        <authorList>
            <person name="Yamashiro T."/>
            <person name="Shiraishi A."/>
            <person name="Nakayama K."/>
            <person name="Satake H."/>
        </authorList>
    </citation>
    <scope>NUCLEOTIDE SEQUENCE</scope>
</reference>
<comment type="caution">
    <text evidence="2">The sequence shown here is derived from an EMBL/GenBank/DDBJ whole genome shotgun (WGS) entry which is preliminary data.</text>
</comment>
<keyword evidence="3" id="KW-1185">Reference proteome</keyword>
<protein>
    <submittedName>
        <fullName evidence="2">Uncharacterized protein</fullName>
    </submittedName>
</protein>
<proteinExistence type="predicted"/>
<dbReference type="Proteomes" id="UP001151760">
    <property type="component" value="Unassembled WGS sequence"/>
</dbReference>
<sequence>MGSAWTSYPWPADKNVWGLLDPPRHHSLVLIRVGLWYISWDDEWVIVQQLAVGCSHRSGISHTSRLRTPGRQAPGRSFEDIDKDAEVSLVDETQGRSNDAEMFDTDNLHGDEVIGIMAVGSWLKSKSYDEIQKLFDKEMKRVNTFVDMNSEVVKGSETRTEESSKRAGDELESDKSKKQKIDEHVEAEKDDDPEEEEMKKHMEIVQDEEEIAIDAIPLATKPPMIVEYKIVKEGQKGFYHLIRADGSSKRYSSMIRMLQGIDREDLETLWKLVKEKHGINRPVDEYERVLWGDLKVMFEPDIKSDVWRNLQGYKVTVWKLFDNCRVHFVRFRNLHIFMLVEKRYPLTPITISNMLNKKLQADRWNEMCYQLLKLMTKQEKGQ</sequence>
<feature type="compositionally biased region" description="Basic and acidic residues" evidence="1">
    <location>
        <begin position="154"/>
        <end position="187"/>
    </location>
</feature>
<feature type="region of interest" description="Disordered" evidence="1">
    <location>
        <begin position="153"/>
        <end position="198"/>
    </location>
</feature>
<organism evidence="2 3">
    <name type="scientific">Tanacetum coccineum</name>
    <dbReference type="NCBI Taxonomy" id="301880"/>
    <lineage>
        <taxon>Eukaryota</taxon>
        <taxon>Viridiplantae</taxon>
        <taxon>Streptophyta</taxon>
        <taxon>Embryophyta</taxon>
        <taxon>Tracheophyta</taxon>
        <taxon>Spermatophyta</taxon>
        <taxon>Magnoliopsida</taxon>
        <taxon>eudicotyledons</taxon>
        <taxon>Gunneridae</taxon>
        <taxon>Pentapetalae</taxon>
        <taxon>asterids</taxon>
        <taxon>campanulids</taxon>
        <taxon>Asterales</taxon>
        <taxon>Asteraceae</taxon>
        <taxon>Asteroideae</taxon>
        <taxon>Anthemideae</taxon>
        <taxon>Anthemidinae</taxon>
        <taxon>Tanacetum</taxon>
    </lineage>
</organism>
<reference evidence="2" key="2">
    <citation type="submission" date="2022-01" db="EMBL/GenBank/DDBJ databases">
        <authorList>
            <person name="Yamashiro T."/>
            <person name="Shiraishi A."/>
            <person name="Satake H."/>
            <person name="Nakayama K."/>
        </authorList>
    </citation>
    <scope>NUCLEOTIDE SEQUENCE</scope>
</reference>
<evidence type="ECO:0000313" key="3">
    <source>
        <dbReference type="Proteomes" id="UP001151760"/>
    </source>
</evidence>
<dbReference type="EMBL" id="BQNB010017152">
    <property type="protein sequence ID" value="GJT59928.1"/>
    <property type="molecule type" value="Genomic_DNA"/>
</dbReference>
<evidence type="ECO:0000313" key="2">
    <source>
        <dbReference type="EMBL" id="GJT59928.1"/>
    </source>
</evidence>